<evidence type="ECO:0000259" key="1">
    <source>
        <dbReference type="Pfam" id="PF18588"/>
    </source>
</evidence>
<dbReference type="Proteomes" id="UP000474159">
    <property type="component" value="Unassembled WGS sequence"/>
</dbReference>
<name>A0A6L3SQ39_9HYPH</name>
<organism evidence="2 3">
    <name type="scientific">Methylobacterium soli</name>
    <dbReference type="NCBI Taxonomy" id="553447"/>
    <lineage>
        <taxon>Bacteria</taxon>
        <taxon>Pseudomonadati</taxon>
        <taxon>Pseudomonadota</taxon>
        <taxon>Alphaproteobacteria</taxon>
        <taxon>Hyphomicrobiales</taxon>
        <taxon>Methylobacteriaceae</taxon>
        <taxon>Methylobacterium</taxon>
    </lineage>
</organism>
<dbReference type="OrthoDB" id="7170754at2"/>
<keyword evidence="3" id="KW-1185">Reference proteome</keyword>
<evidence type="ECO:0000313" key="3">
    <source>
        <dbReference type="Proteomes" id="UP000474159"/>
    </source>
</evidence>
<dbReference type="InterPro" id="IPR041307">
    <property type="entry name" value="WcbI"/>
</dbReference>
<dbReference type="AlphaFoldDB" id="A0A6L3SQ39"/>
<reference evidence="2 3" key="1">
    <citation type="submission" date="2019-09" db="EMBL/GenBank/DDBJ databases">
        <title>YIM 48816 draft genome.</title>
        <authorList>
            <person name="Jiang L."/>
        </authorList>
    </citation>
    <scope>NUCLEOTIDE SEQUENCE [LARGE SCALE GENOMIC DNA]</scope>
    <source>
        <strain evidence="2 3">YIM 48816</strain>
    </source>
</reference>
<evidence type="ECO:0000313" key="2">
    <source>
        <dbReference type="EMBL" id="KAB1072884.1"/>
    </source>
</evidence>
<accession>A0A6L3SQ39</accession>
<proteinExistence type="predicted"/>
<sequence>MTKISIIGNCQSHDIGRAVRLGSEIVVDDWIDVSSFGTEWFEQKTSEILSKNRVEGLDIVTQTIKDARFENLNTAELKSQRSRIHTMTNMWFTGLHPDMTYLGGFKERIVGPLGDYHSKIVVGAFLAGLTQSECNNLFNGRFFEKVGLFDEFKQSSIEALGRDDGNDIKAATEILDACLEVPCFYTINHPTAAAVDILAGKICHYFENKYVNYDSRYYASTLATGTWWPLYPEIKEVHKIKYHTPMAFKQADGDGGRMLTLVEFIEHSYASYGSYGIQAMRSTEQGEHFKNLIESNL</sequence>
<dbReference type="EMBL" id="VZZK01000046">
    <property type="protein sequence ID" value="KAB1072884.1"/>
    <property type="molecule type" value="Genomic_DNA"/>
</dbReference>
<gene>
    <name evidence="2" type="ORF">F6X53_27675</name>
</gene>
<protein>
    <recommendedName>
        <fullName evidence="1">Polysaccharide biosynthesis enzyme WcbI domain-containing protein</fullName>
    </recommendedName>
</protein>
<dbReference type="Gene3D" id="3.40.50.12080">
    <property type="match status" value="2"/>
</dbReference>
<dbReference type="Pfam" id="PF18588">
    <property type="entry name" value="WcbI"/>
    <property type="match status" value="1"/>
</dbReference>
<comment type="caution">
    <text evidence="2">The sequence shown here is derived from an EMBL/GenBank/DDBJ whole genome shotgun (WGS) entry which is preliminary data.</text>
</comment>
<feature type="domain" description="Polysaccharide biosynthesis enzyme WcbI" evidence="1">
    <location>
        <begin position="4"/>
        <end position="203"/>
    </location>
</feature>
<dbReference type="RefSeq" id="WP_151004452.1">
    <property type="nucleotide sequence ID" value="NZ_BPQY01000039.1"/>
</dbReference>